<evidence type="ECO:0000256" key="1">
    <source>
        <dbReference type="ARBA" id="ARBA00004651"/>
    </source>
</evidence>
<feature type="transmembrane region" description="Helical" evidence="8">
    <location>
        <begin position="373"/>
        <end position="397"/>
    </location>
</feature>
<feature type="transmembrane region" description="Helical" evidence="8">
    <location>
        <begin position="179"/>
        <end position="199"/>
    </location>
</feature>
<dbReference type="GO" id="GO:0016758">
    <property type="term" value="F:hexosyltransferase activity"/>
    <property type="evidence" value="ECO:0007669"/>
    <property type="project" value="InterPro"/>
</dbReference>
<keyword evidence="2" id="KW-1003">Cell membrane</keyword>
<evidence type="ECO:0000256" key="8">
    <source>
        <dbReference type="SAM" id="Phobius"/>
    </source>
</evidence>
<evidence type="ECO:0000256" key="4">
    <source>
        <dbReference type="ARBA" id="ARBA00022692"/>
    </source>
</evidence>
<keyword evidence="3" id="KW-0808">Transferase</keyword>
<protein>
    <recommendedName>
        <fullName evidence="11">Polyprenol-phosphate-mannose-dependent alpha-(1-2)-phosphatidylinositol mannoside mannosyltransferase</fullName>
    </recommendedName>
</protein>
<evidence type="ECO:0000256" key="3">
    <source>
        <dbReference type="ARBA" id="ARBA00022679"/>
    </source>
</evidence>
<feature type="transmembrane region" description="Helical" evidence="8">
    <location>
        <begin position="103"/>
        <end position="121"/>
    </location>
</feature>
<feature type="transmembrane region" description="Helical" evidence="8">
    <location>
        <begin position="128"/>
        <end position="144"/>
    </location>
</feature>
<keyword evidence="6 8" id="KW-0472">Membrane</keyword>
<evidence type="ECO:0000313" key="9">
    <source>
        <dbReference type="EMBL" id="GEM35511.1"/>
    </source>
</evidence>
<dbReference type="Proteomes" id="UP000321424">
    <property type="component" value="Unassembled WGS sequence"/>
</dbReference>
<keyword evidence="5 8" id="KW-1133">Transmembrane helix</keyword>
<evidence type="ECO:0000256" key="2">
    <source>
        <dbReference type="ARBA" id="ARBA00022475"/>
    </source>
</evidence>
<dbReference type="EMBL" id="BJXA01000001">
    <property type="protein sequence ID" value="GEM35511.1"/>
    <property type="molecule type" value="Genomic_DNA"/>
</dbReference>
<feature type="transmembrane region" description="Helical" evidence="8">
    <location>
        <begin position="150"/>
        <end position="167"/>
    </location>
</feature>
<feature type="transmembrane region" description="Helical" evidence="8">
    <location>
        <begin position="335"/>
        <end position="353"/>
    </location>
</feature>
<comment type="similarity">
    <text evidence="7">Belongs to the glycosyltransferase 87 family.</text>
</comment>
<name>A0A511M4F4_9NOCA</name>
<feature type="transmembrane region" description="Helical" evidence="8">
    <location>
        <begin position="205"/>
        <end position="224"/>
    </location>
</feature>
<feature type="transmembrane region" description="Helical" evidence="8">
    <location>
        <begin position="12"/>
        <end position="31"/>
    </location>
</feature>
<evidence type="ECO:0000313" key="10">
    <source>
        <dbReference type="Proteomes" id="UP000321424"/>
    </source>
</evidence>
<sequence>MPKSRMLEFPRTGPTLFILAASAALAVILLFTTVDPWLEKAGILDGGLDVHVYRDGAWRILHGLPLYTEPTIAGLLYTYTPFSTIAFIPIVAIPWLYVADTWLVLNLLALFGCVLISWRILGYRISARLVAVSALLAITCVFIEPVRTTLFYGQINLMLMLLVLWDFSRADGSKLRGIGVGLAAGIKLVPSYFVVQFLALRQWRSAATAVAVFVASIVLAWIVLPTDSRQYWTSTFFQSNRIADDMHPSNQSLRGAIAHLTHHPAPIWLWVLLAGAVALVSLAITAGLHQRGERLLAVTLAGLTACAVSPFSWDHHWVWFVPLFVYLVHKAQSQWRWWIVIAALFVSIGAWTWEYDPNYVVVGLFLFPPWWPGAQILINSFVIVYAVVLVCAGVLLFRLRREGVEVADEARTVR</sequence>
<keyword evidence="10" id="KW-1185">Reference proteome</keyword>
<feature type="transmembrane region" description="Helical" evidence="8">
    <location>
        <begin position="76"/>
        <end position="97"/>
    </location>
</feature>
<feature type="transmembrane region" description="Helical" evidence="8">
    <location>
        <begin position="267"/>
        <end position="289"/>
    </location>
</feature>
<dbReference type="GO" id="GO:0005886">
    <property type="term" value="C:plasma membrane"/>
    <property type="evidence" value="ECO:0007669"/>
    <property type="project" value="UniProtKB-SubCell"/>
</dbReference>
<reference evidence="9 10" key="1">
    <citation type="submission" date="2019-07" db="EMBL/GenBank/DDBJ databases">
        <title>Whole genome shotgun sequence of Nocardia ninae NBRC 108245.</title>
        <authorList>
            <person name="Hosoyama A."/>
            <person name="Uohara A."/>
            <person name="Ohji S."/>
            <person name="Ichikawa N."/>
        </authorList>
    </citation>
    <scope>NUCLEOTIDE SEQUENCE [LARGE SCALE GENOMIC DNA]</scope>
    <source>
        <strain evidence="9 10">NBRC 108245</strain>
    </source>
</reference>
<dbReference type="InterPro" id="IPR018584">
    <property type="entry name" value="GT87"/>
</dbReference>
<comment type="subcellular location">
    <subcellularLocation>
        <location evidence="1">Cell membrane</location>
        <topology evidence="1">Multi-pass membrane protein</topology>
    </subcellularLocation>
</comment>
<proteinExistence type="inferred from homology"/>
<gene>
    <name evidence="9" type="ORF">NN4_00300</name>
</gene>
<evidence type="ECO:0000256" key="7">
    <source>
        <dbReference type="ARBA" id="ARBA00024033"/>
    </source>
</evidence>
<evidence type="ECO:0000256" key="6">
    <source>
        <dbReference type="ARBA" id="ARBA00023136"/>
    </source>
</evidence>
<accession>A0A511M4F4</accession>
<comment type="caution">
    <text evidence="9">The sequence shown here is derived from an EMBL/GenBank/DDBJ whole genome shotgun (WGS) entry which is preliminary data.</text>
</comment>
<evidence type="ECO:0000256" key="5">
    <source>
        <dbReference type="ARBA" id="ARBA00022989"/>
    </source>
</evidence>
<organism evidence="9 10">
    <name type="scientific">Nocardia ninae NBRC 108245</name>
    <dbReference type="NCBI Taxonomy" id="1210091"/>
    <lineage>
        <taxon>Bacteria</taxon>
        <taxon>Bacillati</taxon>
        <taxon>Actinomycetota</taxon>
        <taxon>Actinomycetes</taxon>
        <taxon>Mycobacteriales</taxon>
        <taxon>Nocardiaceae</taxon>
        <taxon>Nocardia</taxon>
    </lineage>
</organism>
<dbReference type="AlphaFoldDB" id="A0A511M4F4"/>
<evidence type="ECO:0008006" key="11">
    <source>
        <dbReference type="Google" id="ProtNLM"/>
    </source>
</evidence>
<keyword evidence="4 8" id="KW-0812">Transmembrane</keyword>
<dbReference type="Pfam" id="PF09594">
    <property type="entry name" value="GT87"/>
    <property type="match status" value="1"/>
</dbReference>